<organism evidence="1 2">
    <name type="scientific">Brassica carinata</name>
    <name type="common">Ethiopian mustard</name>
    <name type="synonym">Abyssinian cabbage</name>
    <dbReference type="NCBI Taxonomy" id="52824"/>
    <lineage>
        <taxon>Eukaryota</taxon>
        <taxon>Viridiplantae</taxon>
        <taxon>Streptophyta</taxon>
        <taxon>Embryophyta</taxon>
        <taxon>Tracheophyta</taxon>
        <taxon>Spermatophyta</taxon>
        <taxon>Magnoliopsida</taxon>
        <taxon>eudicotyledons</taxon>
        <taxon>Gunneridae</taxon>
        <taxon>Pentapetalae</taxon>
        <taxon>rosids</taxon>
        <taxon>malvids</taxon>
        <taxon>Brassicales</taxon>
        <taxon>Brassicaceae</taxon>
        <taxon>Brassiceae</taxon>
        <taxon>Brassica</taxon>
    </lineage>
</organism>
<evidence type="ECO:0000313" key="2">
    <source>
        <dbReference type="Proteomes" id="UP000886595"/>
    </source>
</evidence>
<dbReference type="OrthoDB" id="755951at2759"/>
<evidence type="ECO:0000313" key="1">
    <source>
        <dbReference type="EMBL" id="KAG2292534.1"/>
    </source>
</evidence>
<proteinExistence type="predicted"/>
<dbReference type="EMBL" id="JAAMPC010000009">
    <property type="protein sequence ID" value="KAG2292534.1"/>
    <property type="molecule type" value="Genomic_DNA"/>
</dbReference>
<sequence length="91" mass="10349">MRDAKVGKCSFSWDEDSLQLTDDFPPESEFLYVGSLNADDNEPNEQEEVSQKFLVDFNCATTRDDAKLGEEEKVTSCLWLSRIDECILSGF</sequence>
<gene>
    <name evidence="1" type="ORF">Bca52824_039203</name>
</gene>
<dbReference type="Proteomes" id="UP000886595">
    <property type="component" value="Unassembled WGS sequence"/>
</dbReference>
<dbReference type="AlphaFoldDB" id="A0A8X7RNW5"/>
<keyword evidence="2" id="KW-1185">Reference proteome</keyword>
<reference evidence="1 2" key="1">
    <citation type="submission" date="2020-02" db="EMBL/GenBank/DDBJ databases">
        <authorList>
            <person name="Ma Q."/>
            <person name="Huang Y."/>
            <person name="Song X."/>
            <person name="Pei D."/>
        </authorList>
    </citation>
    <scope>NUCLEOTIDE SEQUENCE [LARGE SCALE GENOMIC DNA]</scope>
    <source>
        <strain evidence="1">Sxm20200214</strain>
        <tissue evidence="1">Leaf</tissue>
    </source>
</reference>
<protein>
    <submittedName>
        <fullName evidence="1">Uncharacterized protein</fullName>
    </submittedName>
</protein>
<accession>A0A8X7RNW5</accession>
<name>A0A8X7RNW5_BRACI</name>
<comment type="caution">
    <text evidence="1">The sequence shown here is derived from an EMBL/GenBank/DDBJ whole genome shotgun (WGS) entry which is preliminary data.</text>
</comment>